<protein>
    <submittedName>
        <fullName evidence="1">Str. FM013</fullName>
    </submittedName>
</protein>
<dbReference type="Proteomes" id="UP000053732">
    <property type="component" value="Unassembled WGS sequence"/>
</dbReference>
<evidence type="ECO:0000313" key="1">
    <source>
        <dbReference type="EMBL" id="CRL30521.1"/>
    </source>
</evidence>
<dbReference type="AlphaFoldDB" id="A0A0G4PW07"/>
<reference evidence="1 2" key="1">
    <citation type="journal article" date="2014" name="Nat. Commun.">
        <title>Multiple recent horizontal transfers of a large genomic region in cheese making fungi.</title>
        <authorList>
            <person name="Cheeseman K."/>
            <person name="Ropars J."/>
            <person name="Renault P."/>
            <person name="Dupont J."/>
            <person name="Gouzy J."/>
            <person name="Branca A."/>
            <person name="Abraham A.L."/>
            <person name="Ceppi M."/>
            <person name="Conseiller E."/>
            <person name="Debuchy R."/>
            <person name="Malagnac F."/>
            <person name="Goarin A."/>
            <person name="Silar P."/>
            <person name="Lacoste S."/>
            <person name="Sallet E."/>
            <person name="Bensimon A."/>
            <person name="Giraud T."/>
            <person name="Brygoo Y."/>
        </authorList>
    </citation>
    <scope>NUCLEOTIDE SEQUENCE [LARGE SCALE GENOMIC DNA]</scope>
    <source>
        <strain evidence="2">FM 013</strain>
    </source>
</reference>
<evidence type="ECO:0000313" key="2">
    <source>
        <dbReference type="Proteomes" id="UP000053732"/>
    </source>
</evidence>
<gene>
    <name evidence="1" type="ORF">PCAMFM013_S053g000029</name>
</gene>
<name>A0A0G4PW07_PENC3</name>
<accession>A0A0G4PW07</accession>
<keyword evidence="2" id="KW-1185">Reference proteome</keyword>
<dbReference type="EMBL" id="HG793186">
    <property type="protein sequence ID" value="CRL30521.1"/>
    <property type="molecule type" value="Genomic_DNA"/>
</dbReference>
<sequence length="48" mass="5420">MFFLPQVEMAMWNLRLLPTVPMASYGASTPFESINTFSASFATLHRIP</sequence>
<organism evidence="1 2">
    <name type="scientific">Penicillium camemberti (strain FM 013)</name>
    <dbReference type="NCBI Taxonomy" id="1429867"/>
    <lineage>
        <taxon>Eukaryota</taxon>
        <taxon>Fungi</taxon>
        <taxon>Dikarya</taxon>
        <taxon>Ascomycota</taxon>
        <taxon>Pezizomycotina</taxon>
        <taxon>Eurotiomycetes</taxon>
        <taxon>Eurotiomycetidae</taxon>
        <taxon>Eurotiales</taxon>
        <taxon>Aspergillaceae</taxon>
        <taxon>Penicillium</taxon>
    </lineage>
</organism>
<proteinExistence type="predicted"/>